<reference evidence="1 2" key="1">
    <citation type="submission" date="2018-08" db="EMBL/GenBank/DDBJ databases">
        <title>A genome reference for cultivated species of the human gut microbiota.</title>
        <authorList>
            <person name="Zou Y."/>
            <person name="Xue W."/>
            <person name="Luo G."/>
        </authorList>
    </citation>
    <scope>NUCLEOTIDE SEQUENCE [LARGE SCALE GENOMIC DNA]</scope>
    <source>
        <strain evidence="1 2">AM25-1</strain>
    </source>
</reference>
<dbReference type="EMBL" id="QRHL01000018">
    <property type="protein sequence ID" value="RHF71083.1"/>
    <property type="molecule type" value="Genomic_DNA"/>
</dbReference>
<organism evidence="1 2">
    <name type="scientific">Fusobacterium mortiferum</name>
    <dbReference type="NCBI Taxonomy" id="850"/>
    <lineage>
        <taxon>Bacteria</taxon>
        <taxon>Fusobacteriati</taxon>
        <taxon>Fusobacteriota</taxon>
        <taxon>Fusobacteriia</taxon>
        <taxon>Fusobacteriales</taxon>
        <taxon>Fusobacteriaceae</taxon>
        <taxon>Fusobacterium</taxon>
    </lineage>
</organism>
<dbReference type="Gene3D" id="1.10.720.30">
    <property type="entry name" value="SAP domain"/>
    <property type="match status" value="1"/>
</dbReference>
<name>A0A414PRA9_FUSMR</name>
<dbReference type="Proteomes" id="UP000284676">
    <property type="component" value="Unassembled WGS sequence"/>
</dbReference>
<gene>
    <name evidence="1" type="ORF">DW663_09195</name>
</gene>
<dbReference type="Pfam" id="PF24224">
    <property type="entry name" value="DUF7440"/>
    <property type="match status" value="1"/>
</dbReference>
<sequence length="98" mass="11482">MKIKAINNIRYNGNLYKKGTIFEIENKFGEKLVQKKSAELISDEELERVETDEEITYESLEELTIPQLKEYAEKFNIEITETKKDAIIQQILEGLNEL</sequence>
<evidence type="ECO:0000313" key="1">
    <source>
        <dbReference type="EMBL" id="RHF71083.1"/>
    </source>
</evidence>
<protein>
    <submittedName>
        <fullName evidence="1">Uncharacterized protein</fullName>
    </submittedName>
</protein>
<dbReference type="RefSeq" id="WP_118234541.1">
    <property type="nucleotide sequence ID" value="NZ_CAEUHP010000001.1"/>
</dbReference>
<accession>A0A414PRA9</accession>
<proteinExistence type="predicted"/>
<evidence type="ECO:0000313" key="2">
    <source>
        <dbReference type="Proteomes" id="UP000284676"/>
    </source>
</evidence>
<comment type="caution">
    <text evidence="1">The sequence shown here is derived from an EMBL/GenBank/DDBJ whole genome shotgun (WGS) entry which is preliminary data.</text>
</comment>
<dbReference type="InterPro" id="IPR036361">
    <property type="entry name" value="SAP_dom_sf"/>
</dbReference>
<dbReference type="InterPro" id="IPR055863">
    <property type="entry name" value="DUF7440"/>
</dbReference>
<dbReference type="AlphaFoldDB" id="A0A414PRA9"/>